<keyword evidence="2" id="KW-1185">Reference proteome</keyword>
<dbReference type="Proteomes" id="UP000275078">
    <property type="component" value="Unassembled WGS sequence"/>
</dbReference>
<organism evidence="1 2">
    <name type="scientific">Ascobolus immersus RN42</name>
    <dbReference type="NCBI Taxonomy" id="1160509"/>
    <lineage>
        <taxon>Eukaryota</taxon>
        <taxon>Fungi</taxon>
        <taxon>Dikarya</taxon>
        <taxon>Ascomycota</taxon>
        <taxon>Pezizomycotina</taxon>
        <taxon>Pezizomycetes</taxon>
        <taxon>Pezizales</taxon>
        <taxon>Ascobolaceae</taxon>
        <taxon>Ascobolus</taxon>
    </lineage>
</organism>
<sequence length="176" mass="20134">MVFNFFGIPTSLLTYARYTEALWARIRRAQTHGLPLGRAPTEEEWAVLDPSGPKDINQTNVDLRRQEHRKRTRLLKRAMKMKRVESADREWARNVQMLGVEGRAVESGERMEVEGTESMEEVEVPKVRDETAAIAKATRQEAYFGSEDEGGMRGFGGKDDELNWEGVIEAETRMQC</sequence>
<name>A0A3N4IHV9_ASCIM</name>
<dbReference type="AlphaFoldDB" id="A0A3N4IHV9"/>
<proteinExistence type="predicted"/>
<reference evidence="1 2" key="1">
    <citation type="journal article" date="2018" name="Nat. Ecol. Evol.">
        <title>Pezizomycetes genomes reveal the molecular basis of ectomycorrhizal truffle lifestyle.</title>
        <authorList>
            <person name="Murat C."/>
            <person name="Payen T."/>
            <person name="Noel B."/>
            <person name="Kuo A."/>
            <person name="Morin E."/>
            <person name="Chen J."/>
            <person name="Kohler A."/>
            <person name="Krizsan K."/>
            <person name="Balestrini R."/>
            <person name="Da Silva C."/>
            <person name="Montanini B."/>
            <person name="Hainaut M."/>
            <person name="Levati E."/>
            <person name="Barry K.W."/>
            <person name="Belfiori B."/>
            <person name="Cichocki N."/>
            <person name="Clum A."/>
            <person name="Dockter R.B."/>
            <person name="Fauchery L."/>
            <person name="Guy J."/>
            <person name="Iotti M."/>
            <person name="Le Tacon F."/>
            <person name="Lindquist E.A."/>
            <person name="Lipzen A."/>
            <person name="Malagnac F."/>
            <person name="Mello A."/>
            <person name="Molinier V."/>
            <person name="Miyauchi S."/>
            <person name="Poulain J."/>
            <person name="Riccioni C."/>
            <person name="Rubini A."/>
            <person name="Sitrit Y."/>
            <person name="Splivallo R."/>
            <person name="Traeger S."/>
            <person name="Wang M."/>
            <person name="Zifcakova L."/>
            <person name="Wipf D."/>
            <person name="Zambonelli A."/>
            <person name="Paolocci F."/>
            <person name="Nowrousian M."/>
            <person name="Ottonello S."/>
            <person name="Baldrian P."/>
            <person name="Spatafora J.W."/>
            <person name="Henrissat B."/>
            <person name="Nagy L.G."/>
            <person name="Aury J.M."/>
            <person name="Wincker P."/>
            <person name="Grigoriev I.V."/>
            <person name="Bonfante P."/>
            <person name="Martin F.M."/>
        </authorList>
    </citation>
    <scope>NUCLEOTIDE SEQUENCE [LARGE SCALE GENOMIC DNA]</scope>
    <source>
        <strain evidence="1 2">RN42</strain>
    </source>
</reference>
<protein>
    <submittedName>
        <fullName evidence="1">Uncharacterized protein</fullName>
    </submittedName>
</protein>
<evidence type="ECO:0000313" key="1">
    <source>
        <dbReference type="EMBL" id="RPA85429.1"/>
    </source>
</evidence>
<accession>A0A3N4IHV9</accession>
<evidence type="ECO:0000313" key="2">
    <source>
        <dbReference type="Proteomes" id="UP000275078"/>
    </source>
</evidence>
<dbReference type="EMBL" id="ML119653">
    <property type="protein sequence ID" value="RPA85429.1"/>
    <property type="molecule type" value="Genomic_DNA"/>
</dbReference>
<gene>
    <name evidence="1" type="ORF">BJ508DRAFT_302706</name>
</gene>